<dbReference type="Gene3D" id="1.10.3730.20">
    <property type="match status" value="1"/>
</dbReference>
<accession>A0ABN2YKH9</accession>
<dbReference type="InterPro" id="IPR037185">
    <property type="entry name" value="EmrE-like"/>
</dbReference>
<dbReference type="Pfam" id="PF00893">
    <property type="entry name" value="Multi_Drug_Res"/>
    <property type="match status" value="1"/>
</dbReference>
<keyword evidence="3" id="KW-1003">Cell membrane</keyword>
<evidence type="ECO:0000256" key="6">
    <source>
        <dbReference type="ARBA" id="ARBA00023136"/>
    </source>
</evidence>
<evidence type="ECO:0000313" key="10">
    <source>
        <dbReference type="Proteomes" id="UP001500575"/>
    </source>
</evidence>
<dbReference type="EMBL" id="BAAAQQ010000013">
    <property type="protein sequence ID" value="GAA2128545.1"/>
    <property type="molecule type" value="Genomic_DNA"/>
</dbReference>
<comment type="subcellular location">
    <subcellularLocation>
        <location evidence="1 7">Cell membrane</location>
        <topology evidence="1 7">Multi-pass membrane protein</topology>
    </subcellularLocation>
</comment>
<evidence type="ECO:0000256" key="2">
    <source>
        <dbReference type="ARBA" id="ARBA00022448"/>
    </source>
</evidence>
<dbReference type="InterPro" id="IPR045324">
    <property type="entry name" value="Small_multidrug_res"/>
</dbReference>
<reference evidence="9 10" key="1">
    <citation type="journal article" date="2019" name="Int. J. Syst. Evol. Microbiol.">
        <title>The Global Catalogue of Microorganisms (GCM) 10K type strain sequencing project: providing services to taxonomists for standard genome sequencing and annotation.</title>
        <authorList>
            <consortium name="The Broad Institute Genomics Platform"/>
            <consortium name="The Broad Institute Genome Sequencing Center for Infectious Disease"/>
            <person name="Wu L."/>
            <person name="Ma J."/>
        </authorList>
    </citation>
    <scope>NUCLEOTIDE SEQUENCE [LARGE SCALE GENOMIC DNA]</scope>
    <source>
        <strain evidence="9 10">JCM 16021</strain>
    </source>
</reference>
<comment type="similarity">
    <text evidence="7">Belongs to the drug/metabolite transporter (DMT) superfamily. Small multidrug resistance (SMR) (TC 2.A.7.1) family.</text>
</comment>
<evidence type="ECO:0000256" key="3">
    <source>
        <dbReference type="ARBA" id="ARBA00022475"/>
    </source>
</evidence>
<dbReference type="PANTHER" id="PTHR30561">
    <property type="entry name" value="SMR FAMILY PROTON-DEPENDENT DRUG EFFLUX TRANSPORTER SUGE"/>
    <property type="match status" value="1"/>
</dbReference>
<gene>
    <name evidence="9" type="ORF">GCM10009843_29120</name>
</gene>
<keyword evidence="10" id="KW-1185">Reference proteome</keyword>
<evidence type="ECO:0000313" key="9">
    <source>
        <dbReference type="EMBL" id="GAA2128545.1"/>
    </source>
</evidence>
<dbReference type="Proteomes" id="UP001500575">
    <property type="component" value="Unassembled WGS sequence"/>
</dbReference>
<keyword evidence="6 8" id="KW-0472">Membrane</keyword>
<keyword evidence="5 8" id="KW-1133">Transmembrane helix</keyword>
<sequence>MYGAALLLVVAILIEVMATALLPRTEGFTSLGWTVAVVSGYAASIWMLAIVVRTLPVSIAYAVWSGLGTAVVAMIAYFFLGEQMTLLKAASLTMIVAGVVGLNFSGAH</sequence>
<evidence type="ECO:0000256" key="4">
    <source>
        <dbReference type="ARBA" id="ARBA00022692"/>
    </source>
</evidence>
<feature type="transmembrane region" description="Helical" evidence="8">
    <location>
        <begin position="28"/>
        <end position="52"/>
    </location>
</feature>
<keyword evidence="4 7" id="KW-0812">Transmembrane</keyword>
<feature type="transmembrane region" description="Helical" evidence="8">
    <location>
        <begin position="86"/>
        <end position="104"/>
    </location>
</feature>
<comment type="caution">
    <text evidence="9">The sequence shown here is derived from an EMBL/GenBank/DDBJ whole genome shotgun (WGS) entry which is preliminary data.</text>
</comment>
<evidence type="ECO:0000256" key="5">
    <source>
        <dbReference type="ARBA" id="ARBA00022989"/>
    </source>
</evidence>
<evidence type="ECO:0000256" key="7">
    <source>
        <dbReference type="RuleBase" id="RU003942"/>
    </source>
</evidence>
<feature type="transmembrane region" description="Helical" evidence="8">
    <location>
        <begin position="59"/>
        <end position="80"/>
    </location>
</feature>
<protein>
    <submittedName>
        <fullName evidence="9">SMR family transporter</fullName>
    </submittedName>
</protein>
<name>A0ABN2YKH9_9ACTN</name>
<dbReference type="RefSeq" id="WP_344304512.1">
    <property type="nucleotide sequence ID" value="NZ_BAAAQQ010000013.1"/>
</dbReference>
<dbReference type="SUPFAM" id="SSF103481">
    <property type="entry name" value="Multidrug resistance efflux transporter EmrE"/>
    <property type="match status" value="1"/>
</dbReference>
<evidence type="ECO:0000256" key="1">
    <source>
        <dbReference type="ARBA" id="ARBA00004651"/>
    </source>
</evidence>
<evidence type="ECO:0000256" key="8">
    <source>
        <dbReference type="SAM" id="Phobius"/>
    </source>
</evidence>
<dbReference type="InterPro" id="IPR000390">
    <property type="entry name" value="Small_drug/metabolite_transptr"/>
</dbReference>
<keyword evidence="2" id="KW-0813">Transport</keyword>
<organism evidence="9 10">
    <name type="scientific">Nocardioides bigeumensis</name>
    <dbReference type="NCBI Taxonomy" id="433657"/>
    <lineage>
        <taxon>Bacteria</taxon>
        <taxon>Bacillati</taxon>
        <taxon>Actinomycetota</taxon>
        <taxon>Actinomycetes</taxon>
        <taxon>Propionibacteriales</taxon>
        <taxon>Nocardioidaceae</taxon>
        <taxon>Nocardioides</taxon>
    </lineage>
</organism>
<dbReference type="PANTHER" id="PTHR30561:SF1">
    <property type="entry name" value="MULTIDRUG TRANSPORTER EMRE"/>
    <property type="match status" value="1"/>
</dbReference>
<proteinExistence type="inferred from homology"/>